<dbReference type="RefSeq" id="WP_353568482.1">
    <property type="nucleotide sequence ID" value="NZ_BAABRI010000024.1"/>
</dbReference>
<keyword evidence="3" id="KW-1185">Reference proteome</keyword>
<feature type="compositionally biased region" description="Polar residues" evidence="1">
    <location>
        <begin position="1"/>
        <end position="10"/>
    </location>
</feature>
<feature type="region of interest" description="Disordered" evidence="1">
    <location>
        <begin position="1"/>
        <end position="42"/>
    </location>
</feature>
<dbReference type="EMBL" id="BAABRI010000024">
    <property type="protein sequence ID" value="GAA5484387.1"/>
    <property type="molecule type" value="Genomic_DNA"/>
</dbReference>
<evidence type="ECO:0000256" key="1">
    <source>
        <dbReference type="SAM" id="MobiDB-lite"/>
    </source>
</evidence>
<dbReference type="Proteomes" id="UP001476282">
    <property type="component" value="Unassembled WGS sequence"/>
</dbReference>
<organism evidence="2 3">
    <name type="scientific">Haloferula sargassicola</name>
    <dbReference type="NCBI Taxonomy" id="490096"/>
    <lineage>
        <taxon>Bacteria</taxon>
        <taxon>Pseudomonadati</taxon>
        <taxon>Verrucomicrobiota</taxon>
        <taxon>Verrucomicrobiia</taxon>
        <taxon>Verrucomicrobiales</taxon>
        <taxon>Verrucomicrobiaceae</taxon>
        <taxon>Haloferula</taxon>
    </lineage>
</organism>
<comment type="caution">
    <text evidence="2">The sequence shown here is derived from an EMBL/GenBank/DDBJ whole genome shotgun (WGS) entry which is preliminary data.</text>
</comment>
<gene>
    <name evidence="2" type="ORF">Hsar01_03631</name>
</gene>
<proteinExistence type="predicted"/>
<reference evidence="2 3" key="1">
    <citation type="submission" date="2024-02" db="EMBL/GenBank/DDBJ databases">
        <title>Haloferula sargassicola NBRC 104335.</title>
        <authorList>
            <person name="Ichikawa N."/>
            <person name="Katano-Makiyama Y."/>
            <person name="Hidaka K."/>
        </authorList>
    </citation>
    <scope>NUCLEOTIDE SEQUENCE [LARGE SCALE GENOMIC DNA]</scope>
    <source>
        <strain evidence="2 3">NBRC 104335</strain>
    </source>
</reference>
<name>A0ABP9UUH8_9BACT</name>
<accession>A0ABP9UUH8</accession>
<evidence type="ECO:0000313" key="3">
    <source>
        <dbReference type="Proteomes" id="UP001476282"/>
    </source>
</evidence>
<sequence length="281" mass="31011">MKSETETNGVAESKRVHPRSPVRSFRTPGSARGAPDDRRPYLNRQKMKGPIPIFCAVILALLGSADANPIAINGESIIEKAWERCLVYMDGSTARVSCAVGYVTEKRATADLYFTVPVYWPAGESVDLERAAQVIAPRIECDGTVYMPTSVRLASDVLPPLDDDPPLDRVKIDCDFLIKFPKGNGFSFVASYNQPLISGTAYYLPLFERDPTPEKAKRFTITFFPSGFGELELLSKHEDRAKALRTRVTITPKHRELIAVRIKQGEQGATGQPATPPRVGD</sequence>
<protein>
    <submittedName>
        <fullName evidence="2">Uncharacterized protein</fullName>
    </submittedName>
</protein>
<evidence type="ECO:0000313" key="2">
    <source>
        <dbReference type="EMBL" id="GAA5484387.1"/>
    </source>
</evidence>